<comment type="subcellular location">
    <subcellularLocation>
        <location evidence="1">Cell membrane</location>
        <topology evidence="1">Multi-pass membrane protein</topology>
    </subcellularLocation>
</comment>
<dbReference type="AlphaFoldDB" id="A0A0L8KRG1"/>
<evidence type="ECO:0000256" key="5">
    <source>
        <dbReference type="ARBA" id="ARBA00022989"/>
    </source>
</evidence>
<proteinExistence type="predicted"/>
<feature type="transmembrane region" description="Helical" evidence="8">
    <location>
        <begin position="242"/>
        <end position="261"/>
    </location>
</feature>
<dbReference type="OrthoDB" id="5379144at2"/>
<dbReference type="InterPro" id="IPR036259">
    <property type="entry name" value="MFS_trans_sf"/>
</dbReference>
<evidence type="ECO:0000313" key="11">
    <source>
        <dbReference type="Proteomes" id="UP000037251"/>
    </source>
</evidence>
<name>A0A0L8KRG1_9ACTN</name>
<dbReference type="PANTHER" id="PTHR23517:SF2">
    <property type="entry name" value="MULTIDRUG RESISTANCE PROTEIN MDTH"/>
    <property type="match status" value="1"/>
</dbReference>
<evidence type="ECO:0000256" key="1">
    <source>
        <dbReference type="ARBA" id="ARBA00004651"/>
    </source>
</evidence>
<feature type="region of interest" description="Disordered" evidence="7">
    <location>
        <begin position="383"/>
        <end position="405"/>
    </location>
</feature>
<comment type="caution">
    <text evidence="10">The sequence shown here is derived from an EMBL/GenBank/DDBJ whole genome shotgun (WGS) entry which is preliminary data.</text>
</comment>
<feature type="transmembrane region" description="Helical" evidence="8">
    <location>
        <begin position="273"/>
        <end position="290"/>
    </location>
</feature>
<dbReference type="SUPFAM" id="SSF103473">
    <property type="entry name" value="MFS general substrate transporter"/>
    <property type="match status" value="1"/>
</dbReference>
<evidence type="ECO:0000256" key="3">
    <source>
        <dbReference type="ARBA" id="ARBA00022475"/>
    </source>
</evidence>
<accession>A0A0L8KRG1</accession>
<feature type="transmembrane region" description="Helical" evidence="8">
    <location>
        <begin position="361"/>
        <end position="379"/>
    </location>
</feature>
<evidence type="ECO:0000256" key="7">
    <source>
        <dbReference type="SAM" id="MobiDB-lite"/>
    </source>
</evidence>
<feature type="domain" description="Major facilitator superfamily (MFS) profile" evidence="9">
    <location>
        <begin position="1"/>
        <end position="383"/>
    </location>
</feature>
<keyword evidence="3" id="KW-1003">Cell membrane</keyword>
<dbReference type="Pfam" id="PF07690">
    <property type="entry name" value="MFS_1"/>
    <property type="match status" value="1"/>
</dbReference>
<dbReference type="InterPro" id="IPR011701">
    <property type="entry name" value="MFS"/>
</dbReference>
<keyword evidence="11" id="KW-1185">Reference proteome</keyword>
<keyword evidence="2" id="KW-0813">Transport</keyword>
<evidence type="ECO:0000256" key="8">
    <source>
        <dbReference type="SAM" id="Phobius"/>
    </source>
</evidence>
<dbReference type="EMBL" id="LGUS01000233">
    <property type="protein sequence ID" value="KOG28528.1"/>
    <property type="molecule type" value="Genomic_DNA"/>
</dbReference>
<protein>
    <recommendedName>
        <fullName evidence="9">Major facilitator superfamily (MFS) profile domain-containing protein</fullName>
    </recommendedName>
</protein>
<dbReference type="InterPro" id="IPR020846">
    <property type="entry name" value="MFS_dom"/>
</dbReference>
<dbReference type="RefSeq" id="WP_053193746.1">
    <property type="nucleotide sequence ID" value="NZ_KQ949005.1"/>
</dbReference>
<gene>
    <name evidence="10" type="ORF">ADK37_39595</name>
</gene>
<evidence type="ECO:0000259" key="9">
    <source>
        <dbReference type="PROSITE" id="PS50850"/>
    </source>
</evidence>
<evidence type="ECO:0000256" key="2">
    <source>
        <dbReference type="ARBA" id="ARBA00022448"/>
    </source>
</evidence>
<evidence type="ECO:0000256" key="6">
    <source>
        <dbReference type="ARBA" id="ARBA00023136"/>
    </source>
</evidence>
<dbReference type="PROSITE" id="PS50850">
    <property type="entry name" value="MFS"/>
    <property type="match status" value="1"/>
</dbReference>
<organism evidence="10 11">
    <name type="scientific">Streptomyces resistomycificus</name>
    <dbReference type="NCBI Taxonomy" id="67356"/>
    <lineage>
        <taxon>Bacteria</taxon>
        <taxon>Bacillati</taxon>
        <taxon>Actinomycetota</taxon>
        <taxon>Actinomycetes</taxon>
        <taxon>Kitasatosporales</taxon>
        <taxon>Streptomycetaceae</taxon>
        <taxon>Streptomyces</taxon>
        <taxon>Streptomyces aurantiacus group</taxon>
    </lineage>
</organism>
<keyword evidence="4 8" id="KW-0812">Transmembrane</keyword>
<dbReference type="GO" id="GO:0022857">
    <property type="term" value="F:transmembrane transporter activity"/>
    <property type="evidence" value="ECO:0007669"/>
    <property type="project" value="InterPro"/>
</dbReference>
<reference evidence="11" key="1">
    <citation type="submission" date="2015-07" db="EMBL/GenBank/DDBJ databases">
        <authorList>
            <person name="Ju K.-S."/>
            <person name="Doroghazi J.R."/>
            <person name="Metcalf W.W."/>
        </authorList>
    </citation>
    <scope>NUCLEOTIDE SEQUENCE [LARGE SCALE GENOMIC DNA]</scope>
    <source>
        <strain evidence="11">NRRL 2290</strain>
    </source>
</reference>
<dbReference type="Gene3D" id="1.20.1250.20">
    <property type="entry name" value="MFS general substrate transporter like domains"/>
    <property type="match status" value="1"/>
</dbReference>
<dbReference type="PATRIC" id="fig|67356.5.peg.8469"/>
<evidence type="ECO:0000256" key="4">
    <source>
        <dbReference type="ARBA" id="ARBA00022692"/>
    </source>
</evidence>
<dbReference type="InterPro" id="IPR050171">
    <property type="entry name" value="MFS_Transporters"/>
</dbReference>
<evidence type="ECO:0000313" key="10">
    <source>
        <dbReference type="EMBL" id="KOG28528.1"/>
    </source>
</evidence>
<keyword evidence="5 8" id="KW-1133">Transmembrane helix</keyword>
<feature type="transmembrane region" description="Helical" evidence="8">
    <location>
        <begin position="206"/>
        <end position="222"/>
    </location>
</feature>
<dbReference type="PANTHER" id="PTHR23517">
    <property type="entry name" value="RESISTANCE PROTEIN MDTM, PUTATIVE-RELATED-RELATED"/>
    <property type="match status" value="1"/>
</dbReference>
<keyword evidence="6 8" id="KW-0472">Membrane</keyword>
<dbReference type="Proteomes" id="UP000037251">
    <property type="component" value="Unassembled WGS sequence"/>
</dbReference>
<dbReference type="eggNOG" id="COG2814">
    <property type="taxonomic scope" value="Bacteria"/>
</dbReference>
<dbReference type="STRING" id="67356.AQJ84_36975"/>
<dbReference type="GO" id="GO:0005886">
    <property type="term" value="C:plasma membrane"/>
    <property type="evidence" value="ECO:0007669"/>
    <property type="project" value="UniProtKB-SubCell"/>
</dbReference>
<sequence length="405" mass="41462">MFWLLFAGTLLNRLGILVPAFLSLFLAAETGVATGTIGVLVGLWGAGSVAGSLVGGALADRVGPRRAVLFSQAVSLAASVTLVCTQRVTVLACVVLLSGCASTLHKPAGAVVVSRELPEAGHVRAFGLLYWASNIGAAVSPAVSGVLLEWDPLWLIALNIATAVAYGAVATRLPGPSGPSGPSGKGGPAGGRSPARGLLAPFRSGPVARFLFLSFCLALIYLQKQSTLPLDMAAHGLAPHTYGLVVSLNGLLIIVLQPFVSRSAERLGMDTQFVLAGLLVAVGFGANAVAGSAWSYALALTVWTLGEILLVPQASAFLVRHAPEGGAGSYQGAYQFVWNLGLVLGAPLGMTVRERYGGDTLWAGCLVLGLGVVTAYALSARRPGRSRHSAPDSAGTDGSDGREES</sequence>
<feature type="transmembrane region" description="Helical" evidence="8">
    <location>
        <begin position="37"/>
        <end position="59"/>
    </location>
</feature>